<name>A0AC34FEQ9_9BILA</name>
<reference evidence="2" key="1">
    <citation type="submission" date="2022-11" db="UniProtKB">
        <authorList>
            <consortium name="WormBaseParasite"/>
        </authorList>
    </citation>
    <scope>IDENTIFICATION</scope>
</reference>
<protein>
    <submittedName>
        <fullName evidence="2">Uncharacterized protein</fullName>
    </submittedName>
</protein>
<dbReference type="WBParaSite" id="ES5_v2.g15818.t1">
    <property type="protein sequence ID" value="ES5_v2.g15818.t1"/>
    <property type="gene ID" value="ES5_v2.g15818"/>
</dbReference>
<accession>A0AC34FEQ9</accession>
<evidence type="ECO:0000313" key="2">
    <source>
        <dbReference type="WBParaSite" id="ES5_v2.g15818.t1"/>
    </source>
</evidence>
<sequence>MSKLRANRKRALPAVQEEEPKAKNFRADVSRNISNQCHGSLARATVQRDTLSNSLDVDGNLYTRVNDSTSFSDHCDADDKKIKKNVVKNEVIDKKIYLHFTITFKH</sequence>
<dbReference type="Proteomes" id="UP000887579">
    <property type="component" value="Unplaced"/>
</dbReference>
<evidence type="ECO:0000313" key="1">
    <source>
        <dbReference type="Proteomes" id="UP000887579"/>
    </source>
</evidence>
<proteinExistence type="predicted"/>
<organism evidence="1 2">
    <name type="scientific">Panagrolaimus sp. ES5</name>
    <dbReference type="NCBI Taxonomy" id="591445"/>
    <lineage>
        <taxon>Eukaryota</taxon>
        <taxon>Metazoa</taxon>
        <taxon>Ecdysozoa</taxon>
        <taxon>Nematoda</taxon>
        <taxon>Chromadorea</taxon>
        <taxon>Rhabditida</taxon>
        <taxon>Tylenchina</taxon>
        <taxon>Panagrolaimomorpha</taxon>
        <taxon>Panagrolaimoidea</taxon>
        <taxon>Panagrolaimidae</taxon>
        <taxon>Panagrolaimus</taxon>
    </lineage>
</organism>